<name>A0A5K7ZAD7_9BACT</name>
<evidence type="ECO:0000313" key="1">
    <source>
        <dbReference type="EMBL" id="BBO77685.1"/>
    </source>
</evidence>
<dbReference type="EMBL" id="AP021875">
    <property type="protein sequence ID" value="BBO77685.1"/>
    <property type="molecule type" value="Genomic_DNA"/>
</dbReference>
<organism evidence="1 2">
    <name type="scientific">Desulfosarcina widdelii</name>
    <dbReference type="NCBI Taxonomy" id="947919"/>
    <lineage>
        <taxon>Bacteria</taxon>
        <taxon>Pseudomonadati</taxon>
        <taxon>Thermodesulfobacteriota</taxon>
        <taxon>Desulfobacteria</taxon>
        <taxon>Desulfobacterales</taxon>
        <taxon>Desulfosarcinaceae</taxon>
        <taxon>Desulfosarcina</taxon>
    </lineage>
</organism>
<dbReference type="Proteomes" id="UP000427769">
    <property type="component" value="Chromosome"/>
</dbReference>
<gene>
    <name evidence="1" type="ORF">DSCW_51020</name>
</gene>
<reference evidence="1 2" key="1">
    <citation type="submission" date="2019-11" db="EMBL/GenBank/DDBJ databases">
        <title>Comparative genomics of hydrocarbon-degrading Desulfosarcina strains.</title>
        <authorList>
            <person name="Watanabe M."/>
            <person name="Kojima H."/>
            <person name="Fukui M."/>
        </authorList>
    </citation>
    <scope>NUCLEOTIDE SEQUENCE [LARGE SCALE GENOMIC DNA]</scope>
    <source>
        <strain evidence="1 2">PP31</strain>
    </source>
</reference>
<accession>A0A5K7ZAD7</accession>
<sequence length="116" mass="13440">MLHKVDYSMRPPEICIDIGNGGVTDMQRDQMETTLYTKSVHWKHEDEYRLIFRRYVGRSYIFGTDAVAEVIIGSRASDEDMAALLGYLNRSESKATVKRAIRSQSQYALEFKEVQR</sequence>
<dbReference type="KEGG" id="dwd:DSCW_51020"/>
<proteinExistence type="predicted"/>
<evidence type="ECO:0000313" key="2">
    <source>
        <dbReference type="Proteomes" id="UP000427769"/>
    </source>
</evidence>
<dbReference type="AlphaFoldDB" id="A0A5K7ZAD7"/>
<keyword evidence="2" id="KW-1185">Reference proteome</keyword>
<protein>
    <submittedName>
        <fullName evidence="1">Uncharacterized protein</fullName>
    </submittedName>
</protein>